<evidence type="ECO:0000256" key="4">
    <source>
        <dbReference type="ARBA" id="ARBA00035376"/>
    </source>
</evidence>
<dbReference type="EMBL" id="LN714486">
    <property type="protein sequence ID" value="CEL70025.1"/>
    <property type="molecule type" value="Genomic_DNA"/>
</dbReference>
<feature type="region of interest" description="Disordered" evidence="5">
    <location>
        <begin position="214"/>
        <end position="240"/>
    </location>
</feature>
<name>A0A0F7UNF7_NEOCL</name>
<dbReference type="AlphaFoldDB" id="A0A0F7UNF7"/>
<accession>A0A0F7UNF7</accession>
<evidence type="ECO:0000313" key="7">
    <source>
        <dbReference type="EMBL" id="CEL70025.1"/>
    </source>
</evidence>
<dbReference type="GO" id="GO:0006412">
    <property type="term" value="P:translation"/>
    <property type="evidence" value="ECO:0007669"/>
    <property type="project" value="InterPro"/>
</dbReference>
<feature type="compositionally biased region" description="Polar residues" evidence="5">
    <location>
        <begin position="225"/>
        <end position="240"/>
    </location>
</feature>
<dbReference type="SUPFAM" id="SSF50104">
    <property type="entry name" value="Translation proteins SH3-like domain"/>
    <property type="match status" value="1"/>
</dbReference>
<evidence type="ECO:0000256" key="1">
    <source>
        <dbReference type="ARBA" id="ARBA00005781"/>
    </source>
</evidence>
<reference evidence="7" key="1">
    <citation type="journal article" date="2015" name="PLoS ONE">
        <title>Comprehensive Evaluation of Toxoplasma gondii VEG and Neospora caninum LIV Genomes with Tachyzoite Stage Transcriptome and Proteome Defines Novel Transcript Features.</title>
        <authorList>
            <person name="Ramaprasad A."/>
            <person name="Mourier T."/>
            <person name="Naeem R."/>
            <person name="Malas T.B."/>
            <person name="Moussa E."/>
            <person name="Panigrahi A."/>
            <person name="Vermont S.J."/>
            <person name="Otto T.D."/>
            <person name="Wastling J."/>
            <person name="Pain A."/>
        </authorList>
    </citation>
    <scope>NUCLEOTIDE SEQUENCE</scope>
    <source>
        <strain evidence="7">Liverpool</strain>
    </source>
</reference>
<dbReference type="PANTHER" id="PTHR15680:SF9">
    <property type="entry name" value="LARGE RIBOSOMAL SUBUNIT PROTEIN BL19M"/>
    <property type="match status" value="1"/>
</dbReference>
<keyword evidence="3" id="KW-0687">Ribonucleoprotein</keyword>
<protein>
    <recommendedName>
        <fullName evidence="4">50S ribosomal protein L19, chloroplastic</fullName>
    </recommendedName>
</protein>
<dbReference type="GO" id="GO:0005762">
    <property type="term" value="C:mitochondrial large ribosomal subunit"/>
    <property type="evidence" value="ECO:0007669"/>
    <property type="project" value="TreeGrafter"/>
</dbReference>
<dbReference type="GO" id="GO:0003735">
    <property type="term" value="F:structural constituent of ribosome"/>
    <property type="evidence" value="ECO:0007669"/>
    <property type="project" value="InterPro"/>
</dbReference>
<evidence type="ECO:0000256" key="2">
    <source>
        <dbReference type="ARBA" id="ARBA00022980"/>
    </source>
</evidence>
<dbReference type="InterPro" id="IPR038657">
    <property type="entry name" value="Ribosomal_bL19_sf"/>
</dbReference>
<dbReference type="PANTHER" id="PTHR15680">
    <property type="entry name" value="RIBOSOMAL PROTEIN L19"/>
    <property type="match status" value="1"/>
</dbReference>
<dbReference type="Pfam" id="PF01245">
    <property type="entry name" value="Ribosomal_L19"/>
    <property type="match status" value="1"/>
</dbReference>
<proteinExistence type="inferred from homology"/>
<keyword evidence="6" id="KW-0812">Transmembrane</keyword>
<comment type="similarity">
    <text evidence="1">Belongs to the bacterial ribosomal protein bL19 family.</text>
</comment>
<evidence type="ECO:0000256" key="6">
    <source>
        <dbReference type="SAM" id="Phobius"/>
    </source>
</evidence>
<dbReference type="Gene3D" id="2.30.30.790">
    <property type="match status" value="1"/>
</dbReference>
<feature type="compositionally biased region" description="Low complexity" evidence="5">
    <location>
        <begin position="301"/>
        <end position="317"/>
    </location>
</feature>
<keyword evidence="6" id="KW-1133">Transmembrane helix</keyword>
<feature type="region of interest" description="Disordered" evidence="5">
    <location>
        <begin position="293"/>
        <end position="320"/>
    </location>
</feature>
<feature type="transmembrane region" description="Helical" evidence="6">
    <location>
        <begin position="20"/>
        <end position="37"/>
    </location>
</feature>
<keyword evidence="6" id="KW-0472">Membrane</keyword>
<gene>
    <name evidence="7" type="ORF">BN1204_057160</name>
</gene>
<evidence type="ECO:0000256" key="3">
    <source>
        <dbReference type="ARBA" id="ARBA00023274"/>
    </source>
</evidence>
<dbReference type="InterPro" id="IPR001857">
    <property type="entry name" value="Ribosomal_bL19"/>
</dbReference>
<sequence length="796" mass="89510">MCSRKAPKCASRQSGRRSGLRVEFVNFFFFLFVFKNLRCPFAIFRVSVSFFSRPLTVLHASCRHRTQPRVFATLSPVCGKMGSQRRRRSLVVSCLTSLASTASRRSPDSLPSLLSSTPFRRQLCSPPVSPPLRSLRQTSVSSPSPPFFASSSHTSLSSRSCSFAFRVPDCRGDRWRGGPLPALGPASRYRRQLAEKQTDGFSCRCHSPSFSFSSASRPSSEHGIASSSQPHQFFPSTSPPAVSTESSCYGLASESPRSAPLLSPSPSLHLLSPIVSAHRGSGLIFSRRFLSHQSPRRPNDSTWTSSSSSSPGSSVSSFRLPSHRVSSASSSGFSVAPSPSLHSVRAVTRCSSPFPDFASSPAIAASCLVAPALPRDRPSSPASSHLRFPLSVSPLTCSPSSASNSLARASSSPATSSVSLFSLVLPRYLRHRVLPSSLPNRLFSVENRETARFWPPPLEKEEEERRGAFLESISQKSGGKATLLHPPQYLPRAPSHVAKLLEEEERYRLYRHLKKEERDAASLNKFGSWLSKPIADTPAANMRPLVGRKCRETMRHLQETEMERLDKQRNFQVPLFGPGDLMEVKYELSRSQQTFATFQGYCVEVRKKRLNSSFVLRNSYEGIGVEQRIPLYSPRIISLKVVTSCASPTQDFLLQRHKPLSRDYRYKWKYNFRGRWSRRIGKHKPGIRSVEKKIRQRIVRIRKRYMGQRIEAGLPPYVWGGPYPQYGRKRSLFIRGEMYRRMLIYSFDERRRRAETLRKRRAAVKWGVFKLRKPLVPPALTALPTYHPLYPGNLPK</sequence>
<keyword evidence="2 7" id="KW-0689">Ribosomal protein</keyword>
<organism evidence="7">
    <name type="scientific">Neospora caninum (strain Liverpool)</name>
    <dbReference type="NCBI Taxonomy" id="572307"/>
    <lineage>
        <taxon>Eukaryota</taxon>
        <taxon>Sar</taxon>
        <taxon>Alveolata</taxon>
        <taxon>Apicomplexa</taxon>
        <taxon>Conoidasida</taxon>
        <taxon>Coccidia</taxon>
        <taxon>Eucoccidiorida</taxon>
        <taxon>Eimeriorina</taxon>
        <taxon>Sarcocystidae</taxon>
        <taxon>Neospora</taxon>
    </lineage>
</organism>
<dbReference type="InterPro" id="IPR008991">
    <property type="entry name" value="Translation_prot_SH3-like_sf"/>
</dbReference>
<evidence type="ECO:0000256" key="5">
    <source>
        <dbReference type="SAM" id="MobiDB-lite"/>
    </source>
</evidence>